<proteinExistence type="inferred from homology"/>
<dbReference type="Proteomes" id="UP000001021">
    <property type="component" value="Chromosome"/>
</dbReference>
<evidence type="ECO:0000256" key="7">
    <source>
        <dbReference type="ARBA" id="ARBA00023172"/>
    </source>
</evidence>
<dbReference type="InterPro" id="IPR005684">
    <property type="entry name" value="IHF_alpha"/>
</dbReference>
<dbReference type="GO" id="GO:0003677">
    <property type="term" value="F:DNA binding"/>
    <property type="evidence" value="ECO:0007669"/>
    <property type="project" value="UniProtKB-KW"/>
</dbReference>
<dbReference type="EMBL" id="CR925678">
    <property type="protein sequence ID" value="CAI26599.1"/>
    <property type="molecule type" value="Genomic_DNA"/>
</dbReference>
<dbReference type="GO" id="GO:0030527">
    <property type="term" value="F:structural constituent of chromatin"/>
    <property type="evidence" value="ECO:0007669"/>
    <property type="project" value="InterPro"/>
</dbReference>
<keyword evidence="11" id="KW-1185">Reference proteome</keyword>
<dbReference type="GO" id="GO:0006355">
    <property type="term" value="P:regulation of DNA-templated transcription"/>
    <property type="evidence" value="ECO:0007669"/>
    <property type="project" value="InterPro"/>
</dbReference>
<dbReference type="InterPro" id="IPR010992">
    <property type="entry name" value="IHF-like_DNA-bd_dom_sf"/>
</dbReference>
<dbReference type="GO" id="GO:0005829">
    <property type="term" value="C:cytosol"/>
    <property type="evidence" value="ECO:0007669"/>
    <property type="project" value="TreeGrafter"/>
</dbReference>
<dbReference type="PANTHER" id="PTHR33175:SF2">
    <property type="entry name" value="INTEGRATION HOST FACTOR SUBUNIT ALPHA"/>
    <property type="match status" value="1"/>
</dbReference>
<evidence type="ECO:0000256" key="5">
    <source>
        <dbReference type="ARBA" id="ARBA00023125"/>
    </source>
</evidence>
<dbReference type="eggNOG" id="COG0776">
    <property type="taxonomic scope" value="Bacteria"/>
</dbReference>
<dbReference type="CDD" id="cd13835">
    <property type="entry name" value="IHF_A"/>
    <property type="match status" value="1"/>
</dbReference>
<evidence type="ECO:0000256" key="8">
    <source>
        <dbReference type="ARBA" id="ARBA00040467"/>
    </source>
</evidence>
<evidence type="ECO:0000256" key="6">
    <source>
        <dbReference type="ARBA" id="ARBA00023163"/>
    </source>
</evidence>
<evidence type="ECO:0000256" key="2">
    <source>
        <dbReference type="ARBA" id="ARBA00018329"/>
    </source>
</evidence>
<dbReference type="RefSeq" id="WP_011154792.1">
    <property type="nucleotide sequence ID" value="NC_005295.2"/>
</dbReference>
<gene>
    <name evidence="10" type="primary">ihfA</name>
    <name evidence="10" type="ordered locus">ERWE_CDS_01050</name>
</gene>
<dbReference type="GO" id="GO:0009893">
    <property type="term" value="P:positive regulation of metabolic process"/>
    <property type="evidence" value="ECO:0007669"/>
    <property type="project" value="UniProtKB-ARBA"/>
</dbReference>
<dbReference type="Pfam" id="PF00216">
    <property type="entry name" value="Bac_DNA_binding"/>
    <property type="match status" value="1"/>
</dbReference>
<evidence type="ECO:0000256" key="1">
    <source>
        <dbReference type="ARBA" id="ARBA00010529"/>
    </source>
</evidence>
<dbReference type="Gene3D" id="4.10.520.10">
    <property type="entry name" value="IHF-like DNA-binding proteins"/>
    <property type="match status" value="1"/>
</dbReference>
<evidence type="ECO:0000313" key="11">
    <source>
        <dbReference type="Proteomes" id="UP000001021"/>
    </source>
</evidence>
<dbReference type="SUPFAM" id="SSF47729">
    <property type="entry name" value="IHF-like DNA-binding proteins"/>
    <property type="match status" value="1"/>
</dbReference>
<keyword evidence="4" id="KW-0805">Transcription regulation</keyword>
<keyword evidence="3" id="KW-0810">Translation regulation</keyword>
<dbReference type="GO" id="GO:0006417">
    <property type="term" value="P:regulation of translation"/>
    <property type="evidence" value="ECO:0007669"/>
    <property type="project" value="UniProtKB-KW"/>
</dbReference>
<organism evidence="10 11">
    <name type="scientific">Ehrlichia ruminantium (strain Welgevonden)</name>
    <dbReference type="NCBI Taxonomy" id="254945"/>
    <lineage>
        <taxon>Bacteria</taxon>
        <taxon>Pseudomonadati</taxon>
        <taxon>Pseudomonadota</taxon>
        <taxon>Alphaproteobacteria</taxon>
        <taxon>Rickettsiales</taxon>
        <taxon>Anaplasmataceae</taxon>
        <taxon>Ehrlichia</taxon>
    </lineage>
</organism>
<sequence length="99" mass="11085">MTETLTKSKIAEVINRDIGLSREDAASIVGEILDEMINALAKDRILKISSFGTFKSYKKKARIGRNPKTAEEFIIKEHNTVSFYPSILVKHSINDDSGE</sequence>
<evidence type="ECO:0000256" key="3">
    <source>
        <dbReference type="ARBA" id="ARBA00022845"/>
    </source>
</evidence>
<protein>
    <recommendedName>
        <fullName evidence="8">Histone-like DNA-binding protein</fullName>
    </recommendedName>
    <alternativeName>
        <fullName evidence="2">Integration host factor subunit alpha</fullName>
    </alternativeName>
</protein>
<dbReference type="GeneID" id="33057610"/>
<dbReference type="PANTHER" id="PTHR33175">
    <property type="entry name" value="DNA-BINDING PROTEIN HU"/>
    <property type="match status" value="1"/>
</dbReference>
<dbReference type="GO" id="GO:0006310">
    <property type="term" value="P:DNA recombination"/>
    <property type="evidence" value="ECO:0007669"/>
    <property type="project" value="UniProtKB-KW"/>
</dbReference>
<accession>A0A0H3M532</accession>
<keyword evidence="6" id="KW-0804">Transcription</keyword>
<evidence type="ECO:0000313" key="10">
    <source>
        <dbReference type="EMBL" id="CAI26599.1"/>
    </source>
</evidence>
<reference evidence="10 11" key="1">
    <citation type="journal article" date="2006" name="J. Bacteriol.">
        <title>Comparative genomic analysis of three strains of Ehrlichia ruminantium reveals an active process of genome size plasticity.</title>
        <authorList>
            <person name="Frutos R."/>
            <person name="Viari A."/>
            <person name="Ferraz C."/>
            <person name="Morgat A."/>
            <person name="Eychenie S."/>
            <person name="Kandassami Y."/>
            <person name="Chantal I."/>
            <person name="Bensaid A."/>
            <person name="Coissac E."/>
            <person name="Vachiery N."/>
            <person name="Demaille J."/>
            <person name="Martinez D."/>
        </authorList>
    </citation>
    <scope>NUCLEOTIDE SEQUENCE [LARGE SCALE GENOMIC DNA]</scope>
    <source>
        <strain evidence="10 11">Welgevonden</strain>
    </source>
</reference>
<dbReference type="InterPro" id="IPR000119">
    <property type="entry name" value="Hist_DNA-bd"/>
</dbReference>
<comment type="similarity">
    <text evidence="1 9">Belongs to the bacterial histone-like protein family.</text>
</comment>
<keyword evidence="7" id="KW-0233">DNA recombination</keyword>
<evidence type="ECO:0000256" key="4">
    <source>
        <dbReference type="ARBA" id="ARBA00023015"/>
    </source>
</evidence>
<keyword evidence="5" id="KW-0238">DNA-binding</keyword>
<dbReference type="PROSITE" id="PS00045">
    <property type="entry name" value="HISTONE_LIKE"/>
    <property type="match status" value="1"/>
</dbReference>
<dbReference type="KEGG" id="eru:Erum1080"/>
<dbReference type="AlphaFoldDB" id="A0A0H3M532"/>
<evidence type="ECO:0000256" key="9">
    <source>
        <dbReference type="RuleBase" id="RU003939"/>
    </source>
</evidence>
<name>A0A0H3M532_EHRRW</name>
<dbReference type="SMART" id="SM00411">
    <property type="entry name" value="BHL"/>
    <property type="match status" value="1"/>
</dbReference>
<dbReference type="InterPro" id="IPR020816">
    <property type="entry name" value="Histone-like_DNA-bd_CS"/>
</dbReference>
<dbReference type="HOGENOM" id="CLU_105066_1_1_5"/>
<dbReference type="KEGG" id="erw:ERWE_CDS_01050"/>